<name>A0A5D0HKE7_9FLAO</name>
<evidence type="ECO:0000256" key="8">
    <source>
        <dbReference type="PIRSR" id="PIRSR001589-1"/>
    </source>
</evidence>
<dbReference type="EC" id="6.3.5.4" evidence="3"/>
<dbReference type="Proteomes" id="UP000323930">
    <property type="component" value="Unassembled WGS sequence"/>
</dbReference>
<dbReference type="GO" id="GO:0005524">
    <property type="term" value="F:ATP binding"/>
    <property type="evidence" value="ECO:0007669"/>
    <property type="project" value="UniProtKB-KW"/>
</dbReference>
<dbReference type="InterPro" id="IPR033738">
    <property type="entry name" value="AsnB_N"/>
</dbReference>
<keyword evidence="4 9" id="KW-0547">Nucleotide-binding</keyword>
<dbReference type="PANTHER" id="PTHR43284">
    <property type="entry name" value="ASPARAGINE SYNTHETASE (GLUTAMINE-HYDROLYZING)"/>
    <property type="match status" value="1"/>
</dbReference>
<keyword evidence="12" id="KW-0436">Ligase</keyword>
<keyword evidence="8" id="KW-0028">Amino-acid biosynthesis</keyword>
<reference evidence="12 13" key="1">
    <citation type="submission" date="2019-08" db="EMBL/GenBank/DDBJ databases">
        <title>Seonamhaeicola sediminis sp. nov., isolated from marine sediment.</title>
        <authorList>
            <person name="Cao W.R."/>
        </authorList>
    </citation>
    <scope>NUCLEOTIDE SEQUENCE [LARGE SCALE GENOMIC DNA]</scope>
    <source>
        <strain evidence="12 13">B011</strain>
    </source>
</reference>
<evidence type="ECO:0000256" key="1">
    <source>
        <dbReference type="ARBA" id="ARBA00005187"/>
    </source>
</evidence>
<feature type="domain" description="Glutamine amidotransferase type-2" evidence="11">
    <location>
        <begin position="2"/>
        <end position="218"/>
    </location>
</feature>
<proteinExistence type="inferred from homology"/>
<dbReference type="PIRSF" id="PIRSF001589">
    <property type="entry name" value="Asn_synthetase_glu-h"/>
    <property type="match status" value="1"/>
</dbReference>
<evidence type="ECO:0000256" key="2">
    <source>
        <dbReference type="ARBA" id="ARBA00005752"/>
    </source>
</evidence>
<dbReference type="InterPro" id="IPR017932">
    <property type="entry name" value="GATase_2_dom"/>
</dbReference>
<dbReference type="Gene3D" id="3.40.50.620">
    <property type="entry name" value="HUPs"/>
    <property type="match status" value="2"/>
</dbReference>
<dbReference type="CDD" id="cd01991">
    <property type="entry name" value="Asn_synthase_B_C"/>
    <property type="match status" value="1"/>
</dbReference>
<evidence type="ECO:0000313" key="13">
    <source>
        <dbReference type="Proteomes" id="UP000323930"/>
    </source>
</evidence>
<dbReference type="GO" id="GO:0006529">
    <property type="term" value="P:asparagine biosynthetic process"/>
    <property type="evidence" value="ECO:0007669"/>
    <property type="project" value="UniProtKB-KW"/>
</dbReference>
<dbReference type="InterPro" id="IPR029055">
    <property type="entry name" value="Ntn_hydrolases_N"/>
</dbReference>
<keyword evidence="8" id="KW-0061">Asparagine biosynthesis</keyword>
<dbReference type="Pfam" id="PF13537">
    <property type="entry name" value="GATase_7"/>
    <property type="match status" value="1"/>
</dbReference>
<evidence type="ECO:0000313" key="12">
    <source>
        <dbReference type="EMBL" id="TYA71863.1"/>
    </source>
</evidence>
<evidence type="ECO:0000256" key="6">
    <source>
        <dbReference type="ARBA" id="ARBA00022962"/>
    </source>
</evidence>
<evidence type="ECO:0000256" key="9">
    <source>
        <dbReference type="PIRSR" id="PIRSR001589-2"/>
    </source>
</evidence>
<dbReference type="GO" id="GO:0005829">
    <property type="term" value="C:cytosol"/>
    <property type="evidence" value="ECO:0007669"/>
    <property type="project" value="TreeGrafter"/>
</dbReference>
<dbReference type="CDD" id="cd00712">
    <property type="entry name" value="AsnB"/>
    <property type="match status" value="1"/>
</dbReference>
<gene>
    <name evidence="12" type="primary">asnB</name>
    <name evidence="12" type="ORF">FUA24_20140</name>
</gene>
<feature type="active site" description="For GATase activity" evidence="8">
    <location>
        <position position="2"/>
    </location>
</feature>
<dbReference type="EMBL" id="VSDQ01000718">
    <property type="protein sequence ID" value="TYA71863.1"/>
    <property type="molecule type" value="Genomic_DNA"/>
</dbReference>
<dbReference type="InterPro" id="IPR006426">
    <property type="entry name" value="Asn_synth_AEB"/>
</dbReference>
<keyword evidence="6 8" id="KW-0315">Glutamine amidotransferase</keyword>
<evidence type="ECO:0000256" key="7">
    <source>
        <dbReference type="ARBA" id="ARBA00048741"/>
    </source>
</evidence>
<dbReference type="GO" id="GO:0004066">
    <property type="term" value="F:asparagine synthase (glutamine-hydrolyzing) activity"/>
    <property type="evidence" value="ECO:0007669"/>
    <property type="project" value="UniProtKB-EC"/>
</dbReference>
<evidence type="ECO:0000256" key="4">
    <source>
        <dbReference type="ARBA" id="ARBA00022741"/>
    </source>
</evidence>
<keyword evidence="5 9" id="KW-0067">ATP-binding</keyword>
<evidence type="ECO:0000256" key="5">
    <source>
        <dbReference type="ARBA" id="ARBA00022840"/>
    </source>
</evidence>
<accession>A0A5D0HKE7</accession>
<sequence length="635" mass="72787">MCGINGYISFKSEPEEKLKANMTQMNDLIIHRGPDEDGVFINSTPEFGLGMAMRRLSIIDLSSGKQPIYSEDNSIVIVFNGEIYNYLELKSKLELKGVKFKTTSDTEVILKLYEQYGTSSFKELDGMFGFSIYDKNKEKIFIARDFFGEKPLYYSQDGDKLIWASELKSLVNQLSQKPSINSTGLNLYFRLTYIPAPYSIYENVHKLSTNSYIEVDINKKSFEIRPIEDEIKGGIEKVDVSLNEAKEKVKDLVSESVKSRSISDVPLGTFLSGGVDSSIVSLCLAQNSSQPIDTFSIGFEKKSYDETDKSRVVAKLINSKHHEFVINEKDLEEDIDKILLNFDEPFSDSSSLPTYLVSNRTKKHVTVALTGDGGDEVFGGYNKYYMGKLNSRYTKVIPKGLHNLINNVTSPLLKTSNDNRGKRFKIKRLLNSVDYNGEFYWDILSLGYTKNTLSKYLQGKYINDNLFSVYKDITGISNPKTLTDFRLIDKVTSLEGDMLVKVDRTSMLNSLECRAPFLNKKLWNYTNTLPENYLMRGWDKKFILKEAFRDQFPKDFLDKSKSGFGAPVGDWLKLSLRQELEKYIEKSALVKQDIFNVDSIIKLVQNHISGKEDNTFKVWTFYCFQKWYFNTYNNI</sequence>
<protein>
    <recommendedName>
        <fullName evidence="3">asparagine synthase (glutamine-hydrolyzing)</fullName>
        <ecNumber evidence="3">6.3.5.4</ecNumber>
    </recommendedName>
</protein>
<dbReference type="NCBIfam" id="TIGR01536">
    <property type="entry name" value="asn_synth_AEB"/>
    <property type="match status" value="1"/>
</dbReference>
<keyword evidence="13" id="KW-1185">Reference proteome</keyword>
<comment type="similarity">
    <text evidence="2">Belongs to the asparagine synthetase family.</text>
</comment>
<comment type="pathway">
    <text evidence="1">Amino-acid biosynthesis; L-asparagine biosynthesis; L-asparagine from L-aspartate (L-Gln route): step 1/1.</text>
</comment>
<dbReference type="InterPro" id="IPR014729">
    <property type="entry name" value="Rossmann-like_a/b/a_fold"/>
</dbReference>
<dbReference type="RefSeq" id="WP_148544850.1">
    <property type="nucleotide sequence ID" value="NZ_VSDQ01000718.1"/>
</dbReference>
<dbReference type="OrthoDB" id="9763290at2"/>
<dbReference type="SUPFAM" id="SSF56235">
    <property type="entry name" value="N-terminal nucleophile aminohydrolases (Ntn hydrolases)"/>
    <property type="match status" value="1"/>
</dbReference>
<organism evidence="12 13">
    <name type="scientific">Seonamhaeicola marinus</name>
    <dbReference type="NCBI Taxonomy" id="1912246"/>
    <lineage>
        <taxon>Bacteria</taxon>
        <taxon>Pseudomonadati</taxon>
        <taxon>Bacteroidota</taxon>
        <taxon>Flavobacteriia</taxon>
        <taxon>Flavobacteriales</taxon>
        <taxon>Flavobacteriaceae</taxon>
    </lineage>
</organism>
<comment type="catalytic activity">
    <reaction evidence="7">
        <text>L-aspartate + L-glutamine + ATP + H2O = L-asparagine + L-glutamate + AMP + diphosphate + H(+)</text>
        <dbReference type="Rhea" id="RHEA:12228"/>
        <dbReference type="ChEBI" id="CHEBI:15377"/>
        <dbReference type="ChEBI" id="CHEBI:15378"/>
        <dbReference type="ChEBI" id="CHEBI:29985"/>
        <dbReference type="ChEBI" id="CHEBI:29991"/>
        <dbReference type="ChEBI" id="CHEBI:30616"/>
        <dbReference type="ChEBI" id="CHEBI:33019"/>
        <dbReference type="ChEBI" id="CHEBI:58048"/>
        <dbReference type="ChEBI" id="CHEBI:58359"/>
        <dbReference type="ChEBI" id="CHEBI:456215"/>
        <dbReference type="EC" id="6.3.5.4"/>
    </reaction>
</comment>
<dbReference type="InterPro" id="IPR051786">
    <property type="entry name" value="ASN_synthetase/amidase"/>
</dbReference>
<dbReference type="PROSITE" id="PS51278">
    <property type="entry name" value="GATASE_TYPE_2"/>
    <property type="match status" value="1"/>
</dbReference>
<feature type="binding site" evidence="9">
    <location>
        <position position="297"/>
    </location>
    <ligand>
        <name>ATP</name>
        <dbReference type="ChEBI" id="CHEBI:30616"/>
    </ligand>
</feature>
<dbReference type="InterPro" id="IPR001962">
    <property type="entry name" value="Asn_synthase"/>
</dbReference>
<evidence type="ECO:0000256" key="3">
    <source>
        <dbReference type="ARBA" id="ARBA00012737"/>
    </source>
</evidence>
<feature type="site" description="Important for beta-aspartyl-AMP intermediate formation" evidence="10">
    <location>
        <position position="372"/>
    </location>
</feature>
<evidence type="ECO:0000259" key="11">
    <source>
        <dbReference type="PROSITE" id="PS51278"/>
    </source>
</evidence>
<dbReference type="AlphaFoldDB" id="A0A5D0HKE7"/>
<comment type="caution">
    <text evidence="12">The sequence shown here is derived from an EMBL/GenBank/DDBJ whole genome shotgun (WGS) entry which is preliminary data.</text>
</comment>
<dbReference type="Pfam" id="PF00733">
    <property type="entry name" value="Asn_synthase"/>
    <property type="match status" value="1"/>
</dbReference>
<dbReference type="PANTHER" id="PTHR43284:SF1">
    <property type="entry name" value="ASPARAGINE SYNTHETASE"/>
    <property type="match status" value="1"/>
</dbReference>
<dbReference type="SUPFAM" id="SSF52402">
    <property type="entry name" value="Adenine nucleotide alpha hydrolases-like"/>
    <property type="match status" value="1"/>
</dbReference>
<evidence type="ECO:0000256" key="10">
    <source>
        <dbReference type="PIRSR" id="PIRSR001589-3"/>
    </source>
</evidence>
<dbReference type="Gene3D" id="3.60.20.10">
    <property type="entry name" value="Glutamine Phosphoribosylpyrophosphate, subunit 1, domain 1"/>
    <property type="match status" value="1"/>
</dbReference>
<feature type="binding site" evidence="9">
    <location>
        <position position="105"/>
    </location>
    <ligand>
        <name>L-glutamine</name>
        <dbReference type="ChEBI" id="CHEBI:58359"/>
    </ligand>
</feature>